<protein>
    <submittedName>
        <fullName evidence="2">Uncharacterized protein</fullName>
    </submittedName>
</protein>
<dbReference type="Proteomes" id="UP000242791">
    <property type="component" value="Unassembled WGS sequence"/>
</dbReference>
<organism evidence="2 3">
    <name type="scientific">Blastomyces percursus</name>
    <dbReference type="NCBI Taxonomy" id="1658174"/>
    <lineage>
        <taxon>Eukaryota</taxon>
        <taxon>Fungi</taxon>
        <taxon>Dikarya</taxon>
        <taxon>Ascomycota</taxon>
        <taxon>Pezizomycotina</taxon>
        <taxon>Eurotiomycetes</taxon>
        <taxon>Eurotiomycetidae</taxon>
        <taxon>Onygenales</taxon>
        <taxon>Ajellomycetaceae</taxon>
        <taxon>Blastomyces</taxon>
    </lineage>
</organism>
<dbReference type="OrthoDB" id="4539655at2759"/>
<accession>A0A1J9P974</accession>
<evidence type="ECO:0000256" key="1">
    <source>
        <dbReference type="SAM" id="MobiDB-lite"/>
    </source>
</evidence>
<evidence type="ECO:0000313" key="3">
    <source>
        <dbReference type="Proteomes" id="UP000242791"/>
    </source>
</evidence>
<feature type="region of interest" description="Disordered" evidence="1">
    <location>
        <begin position="73"/>
        <end position="114"/>
    </location>
</feature>
<proteinExistence type="predicted"/>
<comment type="caution">
    <text evidence="2">The sequence shown here is derived from an EMBL/GenBank/DDBJ whole genome shotgun (WGS) entry which is preliminary data.</text>
</comment>
<dbReference type="AlphaFoldDB" id="A0A1J9P974"/>
<name>A0A1J9P974_9EURO</name>
<dbReference type="EMBL" id="LGTZ01002569">
    <property type="protein sequence ID" value="OJD12622.1"/>
    <property type="molecule type" value="Genomic_DNA"/>
</dbReference>
<gene>
    <name evidence="2" type="ORF">ACJ73_09320</name>
</gene>
<reference evidence="2 3" key="1">
    <citation type="submission" date="2015-08" db="EMBL/GenBank/DDBJ databases">
        <title>Emmonsia species relationships and genome sequence.</title>
        <authorList>
            <person name="Cuomo C.A."/>
            <person name="Schwartz I.S."/>
            <person name="Kenyon C."/>
            <person name="De Hoog G.S."/>
            <person name="Govender N.P."/>
            <person name="Botha A."/>
            <person name="Moreno L."/>
            <person name="De Vries M."/>
            <person name="Munoz J.F."/>
            <person name="Stielow J.B."/>
        </authorList>
    </citation>
    <scope>NUCLEOTIDE SEQUENCE [LARGE SCALE GENOMIC DNA]</scope>
    <source>
        <strain evidence="2 3">EI222</strain>
    </source>
</reference>
<evidence type="ECO:0000313" key="2">
    <source>
        <dbReference type="EMBL" id="OJD12622.1"/>
    </source>
</evidence>
<dbReference type="VEuPathDB" id="FungiDB:ACJ73_09320"/>
<sequence>MPGTLLGYVFNKALSKSIPVYITESGPSFKRLTGAIDTQVRNLALSKIKAAFEGGKLFTDDDMKAMERITISNMSHESDGDPNAHYSVQGEDAGGSKIKGGHVQEDESKQTVSSHPASSCLITMLIPCE</sequence>
<keyword evidence="3" id="KW-1185">Reference proteome</keyword>